<dbReference type="PROSITE" id="PS50977">
    <property type="entry name" value="HTH_TETR_2"/>
    <property type="match status" value="1"/>
</dbReference>
<organism evidence="4 5">
    <name type="scientific">Vallitalea guaymasensis</name>
    <dbReference type="NCBI Taxonomy" id="1185412"/>
    <lineage>
        <taxon>Bacteria</taxon>
        <taxon>Bacillati</taxon>
        <taxon>Bacillota</taxon>
        <taxon>Clostridia</taxon>
        <taxon>Lachnospirales</taxon>
        <taxon>Vallitaleaceae</taxon>
        <taxon>Vallitalea</taxon>
    </lineage>
</organism>
<dbReference type="Pfam" id="PF14278">
    <property type="entry name" value="TetR_C_8"/>
    <property type="match status" value="1"/>
</dbReference>
<evidence type="ECO:0000313" key="5">
    <source>
        <dbReference type="Proteomes" id="UP000677305"/>
    </source>
</evidence>
<feature type="domain" description="HTH tetR-type" evidence="3">
    <location>
        <begin position="7"/>
        <end position="67"/>
    </location>
</feature>
<dbReference type="KEGG" id="vgu:HYG85_12875"/>
<dbReference type="AlphaFoldDB" id="A0A8J8MBE3"/>
<proteinExistence type="predicted"/>
<dbReference type="GO" id="GO:0003677">
    <property type="term" value="F:DNA binding"/>
    <property type="evidence" value="ECO:0007669"/>
    <property type="project" value="UniProtKB-UniRule"/>
</dbReference>
<evidence type="ECO:0000256" key="2">
    <source>
        <dbReference type="PROSITE-ProRule" id="PRU00335"/>
    </source>
</evidence>
<dbReference type="SUPFAM" id="SSF46689">
    <property type="entry name" value="Homeodomain-like"/>
    <property type="match status" value="1"/>
</dbReference>
<dbReference type="InterPro" id="IPR039532">
    <property type="entry name" value="TetR_C_Firmicutes"/>
</dbReference>
<keyword evidence="1 2" id="KW-0238">DNA-binding</keyword>
<evidence type="ECO:0000259" key="3">
    <source>
        <dbReference type="PROSITE" id="PS50977"/>
    </source>
</evidence>
<dbReference type="InterPro" id="IPR009057">
    <property type="entry name" value="Homeodomain-like_sf"/>
</dbReference>
<gene>
    <name evidence="4" type="ORF">HYG85_12875</name>
</gene>
<feature type="DNA-binding region" description="H-T-H motif" evidence="2">
    <location>
        <begin position="30"/>
        <end position="49"/>
    </location>
</feature>
<keyword evidence="5" id="KW-1185">Reference proteome</keyword>
<reference evidence="4 5" key="1">
    <citation type="submission" date="2020-07" db="EMBL/GenBank/DDBJ databases">
        <title>Vallitalea guaymasensis genome.</title>
        <authorList>
            <person name="Postec A."/>
        </authorList>
    </citation>
    <scope>NUCLEOTIDE SEQUENCE [LARGE SCALE GENOMIC DNA]</scope>
    <source>
        <strain evidence="4 5">Ra1766G1</strain>
    </source>
</reference>
<dbReference type="InterPro" id="IPR050624">
    <property type="entry name" value="HTH-type_Tx_Regulator"/>
</dbReference>
<accession>A0A8J8MBE3</accession>
<sequence>MKEITVTQTQEWIISALLTLMDKKNYREITIVDIASKAHIGRRTFYRYFKTKDDILVLYCNVILQDFAKKIRSKEEITLYSVSVSYFEFWNQHLDFLKLLRKSDMLYFVGDRLPEFLAYVAVLVDHVMPEEIEDTMKRQDSYYYAHYFNMGGYWSITTLWMEKENRETPEEMATIIENIIYRKL</sequence>
<evidence type="ECO:0000313" key="4">
    <source>
        <dbReference type="EMBL" id="QUH29749.1"/>
    </source>
</evidence>
<dbReference type="EMBL" id="CP058561">
    <property type="protein sequence ID" value="QUH29749.1"/>
    <property type="molecule type" value="Genomic_DNA"/>
</dbReference>
<dbReference type="Proteomes" id="UP000677305">
    <property type="component" value="Chromosome"/>
</dbReference>
<dbReference type="Pfam" id="PF00440">
    <property type="entry name" value="TetR_N"/>
    <property type="match status" value="1"/>
</dbReference>
<dbReference type="PANTHER" id="PTHR43479">
    <property type="entry name" value="ACREF/ENVCD OPERON REPRESSOR-RELATED"/>
    <property type="match status" value="1"/>
</dbReference>
<dbReference type="InterPro" id="IPR001647">
    <property type="entry name" value="HTH_TetR"/>
</dbReference>
<dbReference type="PRINTS" id="PR00455">
    <property type="entry name" value="HTHTETR"/>
</dbReference>
<dbReference type="PANTHER" id="PTHR43479:SF7">
    <property type="entry name" value="TETR-FAMILY TRANSCRIPTIONAL REGULATOR"/>
    <property type="match status" value="1"/>
</dbReference>
<name>A0A8J8MBE3_9FIRM</name>
<dbReference type="RefSeq" id="WP_212690007.1">
    <property type="nucleotide sequence ID" value="NZ_CP058561.1"/>
</dbReference>
<protein>
    <submittedName>
        <fullName evidence="4">TetR/AcrR family transcriptional regulator</fullName>
    </submittedName>
</protein>
<evidence type="ECO:0000256" key="1">
    <source>
        <dbReference type="ARBA" id="ARBA00023125"/>
    </source>
</evidence>
<dbReference type="Gene3D" id="1.10.357.10">
    <property type="entry name" value="Tetracycline Repressor, domain 2"/>
    <property type="match status" value="1"/>
</dbReference>